<reference evidence="2" key="1">
    <citation type="submission" date="2024-01" db="EMBL/GenBank/DDBJ databases">
        <authorList>
            <person name="Webb A."/>
        </authorList>
    </citation>
    <scope>NUCLEOTIDE SEQUENCE</scope>
    <source>
        <strain evidence="2">Pm1</strain>
    </source>
</reference>
<sequence length="89" mass="10261">MRTHSTFYVSRIRLYYQHDPVSRCEGHFRGRNPRPPTSSPVSAGQSGRLAKRPVHAVERFLDDLQPASHEENESNVFLKLCKRKRGTIV</sequence>
<dbReference type="Proteomes" id="UP001162060">
    <property type="component" value="Unassembled WGS sequence"/>
</dbReference>
<accession>A0AAV1UCB3</accession>
<protein>
    <submittedName>
        <fullName evidence="2">Uncharacterized protein</fullName>
    </submittedName>
</protein>
<comment type="caution">
    <text evidence="2">The sequence shown here is derived from an EMBL/GenBank/DDBJ whole genome shotgun (WGS) entry which is preliminary data.</text>
</comment>
<evidence type="ECO:0000313" key="2">
    <source>
        <dbReference type="EMBL" id="CAK7932221.1"/>
    </source>
</evidence>
<evidence type="ECO:0000313" key="3">
    <source>
        <dbReference type="Proteomes" id="UP001162060"/>
    </source>
</evidence>
<feature type="region of interest" description="Disordered" evidence="1">
    <location>
        <begin position="25"/>
        <end position="49"/>
    </location>
</feature>
<proteinExistence type="predicted"/>
<name>A0AAV1UCB3_9STRA</name>
<dbReference type="EMBL" id="CAKLBY020000188">
    <property type="protein sequence ID" value="CAK7932221.1"/>
    <property type="molecule type" value="Genomic_DNA"/>
</dbReference>
<gene>
    <name evidence="2" type="ORF">PM001_LOCUS17371</name>
</gene>
<dbReference type="AlphaFoldDB" id="A0AAV1UCB3"/>
<organism evidence="2 3">
    <name type="scientific">Peronospora matthiolae</name>
    <dbReference type="NCBI Taxonomy" id="2874970"/>
    <lineage>
        <taxon>Eukaryota</taxon>
        <taxon>Sar</taxon>
        <taxon>Stramenopiles</taxon>
        <taxon>Oomycota</taxon>
        <taxon>Peronosporomycetes</taxon>
        <taxon>Peronosporales</taxon>
        <taxon>Peronosporaceae</taxon>
        <taxon>Peronospora</taxon>
    </lineage>
</organism>
<evidence type="ECO:0000256" key="1">
    <source>
        <dbReference type="SAM" id="MobiDB-lite"/>
    </source>
</evidence>